<dbReference type="InterPro" id="IPR043129">
    <property type="entry name" value="ATPase_NBD"/>
</dbReference>
<keyword evidence="3" id="KW-1185">Reference proteome</keyword>
<dbReference type="EMBL" id="JADBEL010000007">
    <property type="protein sequence ID" value="MBE1554548.1"/>
    <property type="molecule type" value="Genomic_DNA"/>
</dbReference>
<dbReference type="PANTHER" id="PTHR18964:SF149">
    <property type="entry name" value="BIFUNCTIONAL UDP-N-ACETYLGLUCOSAMINE 2-EPIMERASE_N-ACETYLMANNOSAMINE KINASE"/>
    <property type="match status" value="1"/>
</dbReference>
<comment type="caution">
    <text evidence="2">The sequence shown here is derived from an EMBL/GenBank/DDBJ whole genome shotgun (WGS) entry which is preliminary data.</text>
</comment>
<protein>
    <submittedName>
        <fullName evidence="2">Glucokinase</fullName>
        <ecNumber evidence="2">2.7.1.2</ecNumber>
    </submittedName>
</protein>
<dbReference type="RefSeq" id="WP_192598331.1">
    <property type="nucleotide sequence ID" value="NZ_JADBEL010000007.1"/>
</dbReference>
<gene>
    <name evidence="2" type="ORF">H4683_001625</name>
</gene>
<accession>A0A927MIJ1</accession>
<dbReference type="GO" id="GO:0004340">
    <property type="term" value="F:glucokinase activity"/>
    <property type="evidence" value="ECO:0007669"/>
    <property type="project" value="UniProtKB-EC"/>
</dbReference>
<evidence type="ECO:0000256" key="1">
    <source>
        <dbReference type="ARBA" id="ARBA00006479"/>
    </source>
</evidence>
<keyword evidence="2" id="KW-0808">Transferase</keyword>
<dbReference type="Proteomes" id="UP000658225">
    <property type="component" value="Unassembled WGS sequence"/>
</dbReference>
<organism evidence="2 3">
    <name type="scientific">Sporosarcina limicola</name>
    <dbReference type="NCBI Taxonomy" id="34101"/>
    <lineage>
        <taxon>Bacteria</taxon>
        <taxon>Bacillati</taxon>
        <taxon>Bacillota</taxon>
        <taxon>Bacilli</taxon>
        <taxon>Bacillales</taxon>
        <taxon>Caryophanaceae</taxon>
        <taxon>Sporosarcina</taxon>
    </lineage>
</organism>
<dbReference type="SUPFAM" id="SSF53067">
    <property type="entry name" value="Actin-like ATPase domain"/>
    <property type="match status" value="1"/>
</dbReference>
<evidence type="ECO:0000313" key="3">
    <source>
        <dbReference type="Proteomes" id="UP000658225"/>
    </source>
</evidence>
<dbReference type="Gene3D" id="3.30.420.40">
    <property type="match status" value="2"/>
</dbReference>
<sequence>MGYILAADIGGTKLATALFSKNGTVLQTLEIVSEKIDGEILFGSLIESFKSLCMGASVNSDDINGIAVGIPGIVDVEKGIAIFQNNLPWRDFPLTGRLVDAFPKSQIVVDNDVYMAAWGEYTTRGFSQESLVYLTLSTGISCCSIYKGQFLRGAGMAGEIGFCLMEASEASLESFVSGPALESRGRKECSNPELTLKEMMTFYYKGNERIGAIVNEAIIALAKEVYHILVYSDPHCIVLGGGVFNHHPELIEAVRKEVKLYLHHPLLQGKEKRIEASIYKGESGLHGAASRVCE</sequence>
<dbReference type="InterPro" id="IPR000600">
    <property type="entry name" value="ROK"/>
</dbReference>
<evidence type="ECO:0000313" key="2">
    <source>
        <dbReference type="EMBL" id="MBE1554548.1"/>
    </source>
</evidence>
<dbReference type="Pfam" id="PF00480">
    <property type="entry name" value="ROK"/>
    <property type="match status" value="1"/>
</dbReference>
<name>A0A927MIJ1_9BACL</name>
<comment type="similarity">
    <text evidence="1">Belongs to the ROK (NagC/XylR) family.</text>
</comment>
<dbReference type="EC" id="2.7.1.2" evidence="2"/>
<reference evidence="2" key="1">
    <citation type="submission" date="2020-10" db="EMBL/GenBank/DDBJ databases">
        <title>Genomic Encyclopedia of Type Strains, Phase IV (KMG-IV): sequencing the most valuable type-strain genomes for metagenomic binning, comparative biology and taxonomic classification.</title>
        <authorList>
            <person name="Goeker M."/>
        </authorList>
    </citation>
    <scope>NUCLEOTIDE SEQUENCE</scope>
    <source>
        <strain evidence="2">DSM 13886</strain>
    </source>
</reference>
<dbReference type="AlphaFoldDB" id="A0A927MIJ1"/>
<proteinExistence type="inferred from homology"/>
<dbReference type="PANTHER" id="PTHR18964">
    <property type="entry name" value="ROK (REPRESSOR, ORF, KINASE) FAMILY"/>
    <property type="match status" value="1"/>
</dbReference>